<keyword evidence="7 11" id="KW-0224">Dipeptidase</keyword>
<keyword evidence="4" id="KW-0479">Metal-binding</keyword>
<evidence type="ECO:0000256" key="5">
    <source>
        <dbReference type="ARBA" id="ARBA00022801"/>
    </source>
</evidence>
<dbReference type="SUPFAM" id="SSF53187">
    <property type="entry name" value="Zn-dependent exopeptidases"/>
    <property type="match status" value="1"/>
</dbReference>
<dbReference type="InterPro" id="IPR050072">
    <property type="entry name" value="Peptidase_M20A"/>
</dbReference>
<dbReference type="NCBIfam" id="NF005542">
    <property type="entry name" value="PRK07205.1"/>
    <property type="match status" value="1"/>
</dbReference>
<evidence type="ECO:0000256" key="3">
    <source>
        <dbReference type="ARBA" id="ARBA00022670"/>
    </source>
</evidence>
<evidence type="ECO:0000256" key="7">
    <source>
        <dbReference type="ARBA" id="ARBA00022997"/>
    </source>
</evidence>
<reference evidence="12 13" key="1">
    <citation type="journal article" date="2019" name="Syst. Appl. Microbiol.">
        <title>Polyphasic characterization of two novel Lactobacillus spp. isolated from blown salami packages: Description of Lactobacillus halodurans sp. nov. and Lactobacillus salsicarnum sp. nov.</title>
        <authorList>
            <person name="Schuster J.A."/>
            <person name="Klingl A."/>
            <person name="Vogel R.F."/>
            <person name="Ehrmann M.A."/>
        </authorList>
    </citation>
    <scope>NUCLEOTIDE SEQUENCE [LARGE SCALE GENOMIC DNA]</scope>
    <source>
        <strain evidence="11 12">TMW 1.1920</strain>
        <strain evidence="10 13">TMW 1.2172</strain>
    </source>
</reference>
<dbReference type="Pfam" id="PF01546">
    <property type="entry name" value="Peptidase_M20"/>
    <property type="match status" value="1"/>
</dbReference>
<dbReference type="EC" id="3.4.13.-" evidence="11"/>
<comment type="similarity">
    <text evidence="2">Belongs to the peptidase M20A family.</text>
</comment>
<dbReference type="GO" id="GO:0006526">
    <property type="term" value="P:L-arginine biosynthetic process"/>
    <property type="evidence" value="ECO:0007669"/>
    <property type="project" value="TreeGrafter"/>
</dbReference>
<organism evidence="11 12">
    <name type="scientific">Companilactobacillus halodurans</name>
    <dbReference type="NCBI Taxonomy" id="2584183"/>
    <lineage>
        <taxon>Bacteria</taxon>
        <taxon>Bacillati</taxon>
        <taxon>Bacillota</taxon>
        <taxon>Bacilli</taxon>
        <taxon>Lactobacillales</taxon>
        <taxon>Lactobacillaceae</taxon>
        <taxon>Companilactobacillus</taxon>
    </lineage>
</organism>
<accession>A0A5P0ZZG1</accession>
<dbReference type="SUPFAM" id="SSF55031">
    <property type="entry name" value="Bacterial exopeptidase dimerisation domain"/>
    <property type="match status" value="1"/>
</dbReference>
<keyword evidence="12" id="KW-1185">Reference proteome</keyword>
<dbReference type="InterPro" id="IPR036264">
    <property type="entry name" value="Bact_exopeptidase_dim_dom"/>
</dbReference>
<dbReference type="AlphaFoldDB" id="A0A5P0ZZG1"/>
<gene>
    <name evidence="11" type="ORF">FHL05_10450</name>
    <name evidence="10" type="ORF">FHL06_00565</name>
</gene>
<keyword evidence="8" id="KW-0482">Metalloprotease</keyword>
<dbReference type="GO" id="GO:0008237">
    <property type="term" value="F:metallopeptidase activity"/>
    <property type="evidence" value="ECO:0007669"/>
    <property type="project" value="UniProtKB-KW"/>
</dbReference>
<dbReference type="EMBL" id="VDFO01000043">
    <property type="protein sequence ID" value="MQS98275.1"/>
    <property type="molecule type" value="Genomic_DNA"/>
</dbReference>
<sequence>MEKFITDQIQEEAINDLSKLVGIASFNEPKESKAPFGKGPKKALDEALSLVEKLGFKTFEDPNGYYGYADIGEGDQTFGIVGHLDEVPAGNLEAWDVEPYKLTQKDDKLYGRGTQDDKGPTIAAIYAIKAILDKGYKFNKKIRVIFGTDEEILWRCLAEYNKKEDPIDMGIAPDAEFPLIYAEKGLQQSYLTGPGSNELNIDLENAFNAVPGKAIYDGPKQAEVYAALQNHNFEAEHQDGQIEVAGKSVHAMNAPQGVNAVVRLGIALSDVYPDIKVLQFLKAFGEDANATNLLGDVSDDVSGKLTFNISSLKITKDESRMQIDMRIPVKVDHDELIQKVSDSVAKFDLKYEDFDYVAPLYVPTDSELVKTLMKTYQDLTGDTKSQPAISGGATFARTMHNCVAFGAMLPTTPDFMHQANENWSKADMKKAMEIFAEAIYRLCV</sequence>
<keyword evidence="5 11" id="KW-0378">Hydrolase</keyword>
<dbReference type="GO" id="GO:0008270">
    <property type="term" value="F:zinc ion binding"/>
    <property type="evidence" value="ECO:0007669"/>
    <property type="project" value="InterPro"/>
</dbReference>
<evidence type="ECO:0000259" key="9">
    <source>
        <dbReference type="Pfam" id="PF07687"/>
    </source>
</evidence>
<evidence type="ECO:0000256" key="8">
    <source>
        <dbReference type="ARBA" id="ARBA00023049"/>
    </source>
</evidence>
<name>A0A5P0ZZG1_9LACO</name>
<dbReference type="RefSeq" id="WP_153384305.1">
    <property type="nucleotide sequence ID" value="NZ_VDFO01000043.1"/>
</dbReference>
<evidence type="ECO:0000313" key="13">
    <source>
        <dbReference type="Proteomes" id="UP000414364"/>
    </source>
</evidence>
<evidence type="ECO:0000256" key="6">
    <source>
        <dbReference type="ARBA" id="ARBA00022833"/>
    </source>
</evidence>
<dbReference type="GO" id="GO:0016805">
    <property type="term" value="F:dipeptidase activity"/>
    <property type="evidence" value="ECO:0007669"/>
    <property type="project" value="UniProtKB-KW"/>
</dbReference>
<dbReference type="InterPro" id="IPR011650">
    <property type="entry name" value="Peptidase_M20_dimer"/>
</dbReference>
<comment type="caution">
    <text evidence="11">The sequence shown here is derived from an EMBL/GenBank/DDBJ whole genome shotgun (WGS) entry which is preliminary data.</text>
</comment>
<dbReference type="Proteomes" id="UP000414364">
    <property type="component" value="Unassembled WGS sequence"/>
</dbReference>
<evidence type="ECO:0000313" key="11">
    <source>
        <dbReference type="EMBL" id="MQS98275.1"/>
    </source>
</evidence>
<dbReference type="Pfam" id="PF07687">
    <property type="entry name" value="M20_dimer"/>
    <property type="match status" value="1"/>
</dbReference>
<dbReference type="GO" id="GO:0008777">
    <property type="term" value="F:acetylornithine deacetylase activity"/>
    <property type="evidence" value="ECO:0007669"/>
    <property type="project" value="TreeGrafter"/>
</dbReference>
<dbReference type="Proteomes" id="UP000371423">
    <property type="component" value="Unassembled WGS sequence"/>
</dbReference>
<dbReference type="InterPro" id="IPR010964">
    <property type="entry name" value="M20A_pepV-rel"/>
</dbReference>
<protein>
    <submittedName>
        <fullName evidence="11">Sapep family Mn(2+)-dependent dipeptidase</fullName>
        <ecNumber evidence="11">3.4.13.-</ecNumber>
    </submittedName>
</protein>
<dbReference type="Gene3D" id="3.40.630.10">
    <property type="entry name" value="Zn peptidases"/>
    <property type="match status" value="1"/>
</dbReference>
<dbReference type="NCBIfam" id="TIGR01887">
    <property type="entry name" value="dipeptidaselike"/>
    <property type="match status" value="1"/>
</dbReference>
<evidence type="ECO:0000313" key="12">
    <source>
        <dbReference type="Proteomes" id="UP000371423"/>
    </source>
</evidence>
<evidence type="ECO:0000256" key="2">
    <source>
        <dbReference type="ARBA" id="ARBA00006247"/>
    </source>
</evidence>
<dbReference type="PANTHER" id="PTHR43808:SF31">
    <property type="entry name" value="N-ACETYL-L-CITRULLINE DEACETYLASE"/>
    <property type="match status" value="1"/>
</dbReference>
<keyword evidence="6" id="KW-0862">Zinc</keyword>
<evidence type="ECO:0000256" key="4">
    <source>
        <dbReference type="ARBA" id="ARBA00022723"/>
    </source>
</evidence>
<dbReference type="GO" id="GO:0006508">
    <property type="term" value="P:proteolysis"/>
    <property type="evidence" value="ECO:0007669"/>
    <property type="project" value="UniProtKB-KW"/>
</dbReference>
<dbReference type="InterPro" id="IPR002933">
    <property type="entry name" value="Peptidase_M20"/>
</dbReference>
<dbReference type="OrthoDB" id="9761532at2"/>
<feature type="domain" description="Peptidase M20 dimerisation" evidence="9">
    <location>
        <begin position="240"/>
        <end position="350"/>
    </location>
</feature>
<comment type="cofactor">
    <cofactor evidence="1">
        <name>Zn(2+)</name>
        <dbReference type="ChEBI" id="CHEBI:29105"/>
    </cofactor>
</comment>
<keyword evidence="3" id="KW-0645">Protease</keyword>
<dbReference type="Gene3D" id="3.30.70.360">
    <property type="match status" value="2"/>
</dbReference>
<evidence type="ECO:0000313" key="10">
    <source>
        <dbReference type="EMBL" id="MQS74889.1"/>
    </source>
</evidence>
<dbReference type="PANTHER" id="PTHR43808">
    <property type="entry name" value="ACETYLORNITHINE DEACETYLASE"/>
    <property type="match status" value="1"/>
</dbReference>
<dbReference type="EMBL" id="VDFP01000001">
    <property type="protein sequence ID" value="MQS74889.1"/>
    <property type="molecule type" value="Genomic_DNA"/>
</dbReference>
<evidence type="ECO:0000256" key="1">
    <source>
        <dbReference type="ARBA" id="ARBA00001947"/>
    </source>
</evidence>
<proteinExistence type="inferred from homology"/>